<keyword evidence="4 9" id="KW-0732">Signal</keyword>
<dbReference type="Gene3D" id="1.10.390.10">
    <property type="entry name" value="Neutral Protease Domain 2"/>
    <property type="match status" value="1"/>
</dbReference>
<name>A0ABT6Y9K8_9BACT</name>
<reference evidence="14 15" key="1">
    <citation type="submission" date="2023-05" db="EMBL/GenBank/DDBJ databases">
        <title>Novel species of genus Flectobacillus isolated from stream in China.</title>
        <authorList>
            <person name="Lu H."/>
        </authorList>
    </citation>
    <scope>NUCLEOTIDE SEQUENCE [LARGE SCALE GENOMIC DNA]</scope>
    <source>
        <strain evidence="14 15">KCTC 42575</strain>
    </source>
</reference>
<proteinExistence type="inferred from homology"/>
<dbReference type="CDD" id="cd09597">
    <property type="entry name" value="M4_TLP"/>
    <property type="match status" value="1"/>
</dbReference>
<accession>A0ABT6Y9K8</accession>
<evidence type="ECO:0000313" key="15">
    <source>
        <dbReference type="Proteomes" id="UP001236507"/>
    </source>
</evidence>
<dbReference type="Gene3D" id="3.10.450.490">
    <property type="match status" value="1"/>
</dbReference>
<dbReference type="SUPFAM" id="SSF75011">
    <property type="entry name" value="3-carboxy-cis,cis-mucoante lactonizing enzyme"/>
    <property type="match status" value="1"/>
</dbReference>
<dbReference type="RefSeq" id="WP_283345038.1">
    <property type="nucleotide sequence ID" value="NZ_JASHIF010000010.1"/>
</dbReference>
<keyword evidence="6" id="KW-0862">Zinc</keyword>
<dbReference type="NCBIfam" id="TIGR04183">
    <property type="entry name" value="Por_Secre_tail"/>
    <property type="match status" value="1"/>
</dbReference>
<dbReference type="EMBL" id="JASHIF010000010">
    <property type="protein sequence ID" value="MDI9860269.1"/>
    <property type="molecule type" value="Genomic_DNA"/>
</dbReference>
<feature type="domain" description="Peptidase M4" evidence="10">
    <location>
        <begin position="289"/>
        <end position="443"/>
    </location>
</feature>
<organism evidence="14 15">
    <name type="scientific">Flectobacillus roseus</name>
    <dbReference type="NCBI Taxonomy" id="502259"/>
    <lineage>
        <taxon>Bacteria</taxon>
        <taxon>Pseudomonadati</taxon>
        <taxon>Bacteroidota</taxon>
        <taxon>Cytophagia</taxon>
        <taxon>Cytophagales</taxon>
        <taxon>Flectobacillaceae</taxon>
        <taxon>Flectobacillus</taxon>
    </lineage>
</organism>
<feature type="region of interest" description="Disordered" evidence="8">
    <location>
        <begin position="486"/>
        <end position="505"/>
    </location>
</feature>
<keyword evidence="15" id="KW-1185">Reference proteome</keyword>
<evidence type="ECO:0000259" key="13">
    <source>
        <dbReference type="Pfam" id="PF18962"/>
    </source>
</evidence>
<evidence type="ECO:0000256" key="3">
    <source>
        <dbReference type="ARBA" id="ARBA00022723"/>
    </source>
</evidence>
<dbReference type="Pfam" id="PF18962">
    <property type="entry name" value="Por_Secre_tail"/>
    <property type="match status" value="1"/>
</dbReference>
<feature type="chain" id="PRO_5047217034" evidence="9">
    <location>
        <begin position="20"/>
        <end position="1202"/>
    </location>
</feature>
<dbReference type="PANTHER" id="PTHR33794">
    <property type="entry name" value="BACILLOLYSIN"/>
    <property type="match status" value="1"/>
</dbReference>
<dbReference type="InterPro" id="IPR026444">
    <property type="entry name" value="Secre_tail"/>
</dbReference>
<feature type="compositionally biased region" description="Polar residues" evidence="8">
    <location>
        <begin position="24"/>
        <end position="37"/>
    </location>
</feature>
<evidence type="ECO:0000256" key="4">
    <source>
        <dbReference type="ARBA" id="ARBA00022729"/>
    </source>
</evidence>
<feature type="compositionally biased region" description="Low complexity" evidence="8">
    <location>
        <begin position="603"/>
        <end position="616"/>
    </location>
</feature>
<protein>
    <submittedName>
        <fullName evidence="14">M4 family metallopeptidase</fullName>
    </submittedName>
</protein>
<dbReference type="InterPro" id="IPR011096">
    <property type="entry name" value="FTP_domain"/>
</dbReference>
<evidence type="ECO:0000256" key="1">
    <source>
        <dbReference type="ARBA" id="ARBA00009388"/>
    </source>
</evidence>
<evidence type="ECO:0000256" key="6">
    <source>
        <dbReference type="ARBA" id="ARBA00022833"/>
    </source>
</evidence>
<dbReference type="InterPro" id="IPR013856">
    <property type="entry name" value="Peptidase_M4_domain"/>
</dbReference>
<dbReference type="InterPro" id="IPR050728">
    <property type="entry name" value="Zinc_Metalloprotease_M4"/>
</dbReference>
<feature type="region of interest" description="Disordered" evidence="8">
    <location>
        <begin position="24"/>
        <end position="47"/>
    </location>
</feature>
<evidence type="ECO:0000259" key="11">
    <source>
        <dbReference type="Pfam" id="PF02868"/>
    </source>
</evidence>
<keyword evidence="7" id="KW-0482">Metalloprotease</keyword>
<dbReference type="Gene3D" id="3.10.170.10">
    <property type="match status" value="1"/>
</dbReference>
<evidence type="ECO:0000256" key="5">
    <source>
        <dbReference type="ARBA" id="ARBA00022801"/>
    </source>
</evidence>
<dbReference type="Pfam" id="PF02868">
    <property type="entry name" value="Peptidase_M4_C"/>
    <property type="match status" value="1"/>
</dbReference>
<comment type="similarity">
    <text evidence="1">Belongs to the peptidase M4 family.</text>
</comment>
<evidence type="ECO:0000256" key="8">
    <source>
        <dbReference type="SAM" id="MobiDB-lite"/>
    </source>
</evidence>
<feature type="domain" description="Secretion system C-terminal sorting" evidence="13">
    <location>
        <begin position="1130"/>
        <end position="1199"/>
    </location>
</feature>
<dbReference type="Pfam" id="PF01447">
    <property type="entry name" value="Peptidase_M4"/>
    <property type="match status" value="1"/>
</dbReference>
<evidence type="ECO:0000256" key="9">
    <source>
        <dbReference type="SAM" id="SignalP"/>
    </source>
</evidence>
<dbReference type="Pfam" id="PF07504">
    <property type="entry name" value="FTP"/>
    <property type="match status" value="1"/>
</dbReference>
<dbReference type="InterPro" id="IPR027268">
    <property type="entry name" value="Peptidase_M4/M1_CTD_sf"/>
</dbReference>
<feature type="signal peptide" evidence="9">
    <location>
        <begin position="1"/>
        <end position="19"/>
    </location>
</feature>
<evidence type="ECO:0000313" key="14">
    <source>
        <dbReference type="EMBL" id="MDI9860269.1"/>
    </source>
</evidence>
<keyword evidence="2" id="KW-0645">Protease</keyword>
<sequence>MKKTLLFIALLGCVSVAQAQKTFKQKSKSGQGTSPNLPTVDFSKSAEPSSFSRYNFQYSNSIFRENLMAKKDGLSISRDENGMPSFIVGKPKNLSSNTTTKAGRSSEASAAYNYLSAVQKYLHFKNVEEEFDVNQIENDNLNQTHIRVQQMYRGVPVYGAQIMLHTKDDAVEVMNGKLYPTPSLASTEPSMGTEQIASVALQDVQQQTKFRTLSFAEKAMLKYEKPQSKLFVYHKNESVNDQHLAYEVVVRPNFLERWIYMIDANSGEILDRYSYTCTLDGPQKANAVDLNGKTRAINTYLVGSNYYMIDASKSMYKGGTINVENPQGVIWTLNAAGSSVNDVTVRQVSSTNNTWGNTESVSAHYNASLAYDYYEKTFGRKSLNGKGGSIISLINLTDEDGKAMDNAFWNGEFMGYGRGATMFKPLAGGLDVAGHEMTHGVVENTANLVYRGQSGAINESMADIFGAMIDRDDWFMGEDVVKGSKPLRDLSNPNQGGTSLRDDGFQPASMNQYYTGSEDNYGVHINSGIVNYAYYRFATSINSKEKAEAVYYRTLTKYLTSSSKFLDLRRAVIQSATDLYGTNSTEVNAAKSAFDAVGITDSNPPNTTPNTGTTTPVPAPSNDVPTKKGSSFILSYDPKDKSLYVLDTVVNTSTYVLIAKNIVLKNKPSVTDDGKYAYFVKQDNGIYRIDLSTVKTFSPNDQSSTIKQELISAAGWDNVAVSKDGKRLAAITTKVDTSIYVYDLSASGSSISGRKFRLYNPTYSGVKTGQVLYADSFEWDYDGENLVYDAFNQYKTATNTKIEYWDVGFINVWSNQKNTFGTGVVNKLINDLVEGENVGSPAFSKNSTNMLAFDYFYSDSQGDDYAVLGVNLSRPSDLQITAINNTIGYPEFSRSDDYVIFNALDAKTGQENTDIIQLDKNDKRVGIASTQKTLTQESSFAVWYTNVARTLPQKKSQTLTITKVPDKTVGDAAFTITASSNSGLSVITSVLGGPASISSNRITLSGTAGRVRYGAYQDGNTQYYAVSQIDSFCVNPVKPSISVVKKTDANGDYWEYTSSATTGNVWYRNGTVLSDQIGLRSIAVTSGASFTVQVVTTDGCKSVMSDARQDAPIGKVLGFEPLDSKGIMVSPNPVQDMTKVQVGTQNRIESIHIINTEGNILQTLEGNRQNEQFINLQSLPAGNYILDVKTKEGDGRQKVVKL</sequence>
<dbReference type="PRINTS" id="PR00730">
    <property type="entry name" value="THERMOLYSIN"/>
</dbReference>
<evidence type="ECO:0000259" key="12">
    <source>
        <dbReference type="Pfam" id="PF07504"/>
    </source>
</evidence>
<feature type="domain" description="FTP" evidence="12">
    <location>
        <begin position="130"/>
        <end position="177"/>
    </location>
</feature>
<feature type="region of interest" description="Disordered" evidence="8">
    <location>
        <begin position="599"/>
        <end position="624"/>
    </location>
</feature>
<dbReference type="InterPro" id="IPR001570">
    <property type="entry name" value="Peptidase_M4_C_domain"/>
</dbReference>
<keyword evidence="5" id="KW-0378">Hydrolase</keyword>
<dbReference type="Proteomes" id="UP001236507">
    <property type="component" value="Unassembled WGS sequence"/>
</dbReference>
<evidence type="ECO:0000259" key="10">
    <source>
        <dbReference type="Pfam" id="PF01447"/>
    </source>
</evidence>
<evidence type="ECO:0000256" key="2">
    <source>
        <dbReference type="ARBA" id="ARBA00022670"/>
    </source>
</evidence>
<dbReference type="SUPFAM" id="SSF55486">
    <property type="entry name" value="Metalloproteases ('zincins'), catalytic domain"/>
    <property type="match status" value="1"/>
</dbReference>
<keyword evidence="3" id="KW-0479">Metal-binding</keyword>
<evidence type="ECO:0000256" key="7">
    <source>
        <dbReference type="ARBA" id="ARBA00023049"/>
    </source>
</evidence>
<comment type="caution">
    <text evidence="14">The sequence shown here is derived from an EMBL/GenBank/DDBJ whole genome shotgun (WGS) entry which is preliminary data.</text>
</comment>
<dbReference type="InterPro" id="IPR023612">
    <property type="entry name" value="Peptidase_M4"/>
</dbReference>
<feature type="domain" description="Peptidase M4 C-terminal" evidence="11">
    <location>
        <begin position="446"/>
        <end position="599"/>
    </location>
</feature>
<gene>
    <name evidence="14" type="ORF">QM524_13710</name>
</gene>
<dbReference type="Gene3D" id="3.10.450.40">
    <property type="match status" value="1"/>
</dbReference>
<dbReference type="PANTHER" id="PTHR33794:SF1">
    <property type="entry name" value="BACILLOLYSIN"/>
    <property type="match status" value="1"/>
</dbReference>